<sequence>MQVQQQQQHVQSIRVQQQQQQQQEYQWLQQQLLQREEVERQRRWEVHQQAIQQQVQEREHQEQIEMEQVRQLSQRLLTEALSGRPYTEPVQHHHMGLMNIQCPNCHALHFLSEKLSNSSALHPRFGICCLQGQVVLPPIQQWPRVVQDLFDDPQDQREFRKNVRQYNNALAFTSVGVEVDRHTVQGAGPASFRIHGTLHHLMGALMPPQGLQPSYAQLYIYDPQEATNTRLQRNPDLQGDILLDLHTILREHHPYADVYQQAHAIMQAKPPEQHTDVCMRLYLQQGTDGRRYNLPTVDEIAAIMPGDGSEIVRKDRDIILRLQGGGLRRISNLHPSYLPLHYVLLFPHGQEGWHLDIPLQAAGGGNHRSKKVTQTLWYAYRLHVRPPQVEPANLFKAGRLFQQLICDGWASIEQCNLTWVANNQTKLRAELYRGLQDRLAQDAGQDLGGVGRVILPSTHKGGPRYMNQLLQDSLAICREYKKPDLFLTMTANGSWPEITENLFPGMFRISFSYIIIGSPS</sequence>
<dbReference type="Proteomes" id="UP000054018">
    <property type="component" value="Unassembled WGS sequence"/>
</dbReference>
<gene>
    <name evidence="2" type="ORF">PISMIDRAFT_101736</name>
</gene>
<dbReference type="PANTHER" id="PTHR45786:SF74">
    <property type="entry name" value="ATP-DEPENDENT DNA HELICASE"/>
    <property type="match status" value="1"/>
</dbReference>
<proteinExistence type="predicted"/>
<organism evidence="2 3">
    <name type="scientific">Pisolithus microcarpus 441</name>
    <dbReference type="NCBI Taxonomy" id="765257"/>
    <lineage>
        <taxon>Eukaryota</taxon>
        <taxon>Fungi</taxon>
        <taxon>Dikarya</taxon>
        <taxon>Basidiomycota</taxon>
        <taxon>Agaricomycotina</taxon>
        <taxon>Agaricomycetes</taxon>
        <taxon>Agaricomycetidae</taxon>
        <taxon>Boletales</taxon>
        <taxon>Sclerodermatineae</taxon>
        <taxon>Pisolithaceae</taxon>
        <taxon>Pisolithus</taxon>
    </lineage>
</organism>
<dbReference type="Pfam" id="PF14214">
    <property type="entry name" value="Helitron_like_N"/>
    <property type="match status" value="1"/>
</dbReference>
<evidence type="ECO:0000259" key="1">
    <source>
        <dbReference type="Pfam" id="PF14214"/>
    </source>
</evidence>
<dbReference type="EMBL" id="KN833734">
    <property type="protein sequence ID" value="KIK22850.1"/>
    <property type="molecule type" value="Genomic_DNA"/>
</dbReference>
<dbReference type="STRING" id="765257.A0A0C9YDG9"/>
<evidence type="ECO:0000313" key="3">
    <source>
        <dbReference type="Proteomes" id="UP000054018"/>
    </source>
</evidence>
<evidence type="ECO:0000313" key="2">
    <source>
        <dbReference type="EMBL" id="KIK22850.1"/>
    </source>
</evidence>
<name>A0A0C9YDG9_9AGAM</name>
<keyword evidence="3" id="KW-1185">Reference proteome</keyword>
<accession>A0A0C9YDG9</accession>
<dbReference type="OrthoDB" id="2669322at2759"/>
<reference evidence="3" key="2">
    <citation type="submission" date="2015-01" db="EMBL/GenBank/DDBJ databases">
        <title>Evolutionary Origins and Diversification of the Mycorrhizal Mutualists.</title>
        <authorList>
            <consortium name="DOE Joint Genome Institute"/>
            <consortium name="Mycorrhizal Genomics Consortium"/>
            <person name="Kohler A."/>
            <person name="Kuo A."/>
            <person name="Nagy L.G."/>
            <person name="Floudas D."/>
            <person name="Copeland A."/>
            <person name="Barry K.W."/>
            <person name="Cichocki N."/>
            <person name="Veneault-Fourrey C."/>
            <person name="LaButti K."/>
            <person name="Lindquist E.A."/>
            <person name="Lipzen A."/>
            <person name="Lundell T."/>
            <person name="Morin E."/>
            <person name="Murat C."/>
            <person name="Riley R."/>
            <person name="Ohm R."/>
            <person name="Sun H."/>
            <person name="Tunlid A."/>
            <person name="Henrissat B."/>
            <person name="Grigoriev I.V."/>
            <person name="Hibbett D.S."/>
            <person name="Martin F."/>
        </authorList>
    </citation>
    <scope>NUCLEOTIDE SEQUENCE [LARGE SCALE GENOMIC DNA]</scope>
    <source>
        <strain evidence="3">441</strain>
    </source>
</reference>
<feature type="domain" description="Helitron helicase-like" evidence="1">
    <location>
        <begin position="377"/>
        <end position="503"/>
    </location>
</feature>
<reference evidence="2 3" key="1">
    <citation type="submission" date="2014-04" db="EMBL/GenBank/DDBJ databases">
        <authorList>
            <consortium name="DOE Joint Genome Institute"/>
            <person name="Kuo A."/>
            <person name="Kohler A."/>
            <person name="Costa M.D."/>
            <person name="Nagy L.G."/>
            <person name="Floudas D."/>
            <person name="Copeland A."/>
            <person name="Barry K.W."/>
            <person name="Cichocki N."/>
            <person name="Veneault-Fourrey C."/>
            <person name="LaButti K."/>
            <person name="Lindquist E.A."/>
            <person name="Lipzen A."/>
            <person name="Lundell T."/>
            <person name="Morin E."/>
            <person name="Murat C."/>
            <person name="Sun H."/>
            <person name="Tunlid A."/>
            <person name="Henrissat B."/>
            <person name="Grigoriev I.V."/>
            <person name="Hibbett D.S."/>
            <person name="Martin F."/>
            <person name="Nordberg H.P."/>
            <person name="Cantor M.N."/>
            <person name="Hua S.X."/>
        </authorList>
    </citation>
    <scope>NUCLEOTIDE SEQUENCE [LARGE SCALE GENOMIC DNA]</scope>
    <source>
        <strain evidence="2 3">441</strain>
    </source>
</reference>
<dbReference type="PANTHER" id="PTHR45786">
    <property type="entry name" value="DNA BINDING PROTEIN-LIKE"/>
    <property type="match status" value="1"/>
</dbReference>
<dbReference type="HOGENOM" id="CLU_001324_5_7_1"/>
<dbReference type="InterPro" id="IPR025476">
    <property type="entry name" value="Helitron_helicase-like"/>
</dbReference>
<dbReference type="AlphaFoldDB" id="A0A0C9YDG9"/>
<protein>
    <recommendedName>
        <fullName evidence="1">Helitron helicase-like domain-containing protein</fullName>
    </recommendedName>
</protein>